<comment type="caution">
    <text evidence="2">The sequence shown here is derived from an EMBL/GenBank/DDBJ whole genome shotgun (WGS) entry which is preliminary data.</text>
</comment>
<gene>
    <name evidence="2" type="ORF">F5878DRAFT_667349</name>
</gene>
<sequence>MERRNHLLQVPERYPHTVSGLFKTVCKNCIAFIRFPVTVPSIQMVLRHQIFLILLVLSRFLYTIPAFFNWCWSTILSWT</sequence>
<reference evidence="2" key="1">
    <citation type="submission" date="2022-08" db="EMBL/GenBank/DDBJ databases">
        <authorList>
            <consortium name="DOE Joint Genome Institute"/>
            <person name="Min B."/>
            <person name="Riley R."/>
            <person name="Sierra-Patev S."/>
            <person name="Naranjo-Ortiz M."/>
            <person name="Looney B."/>
            <person name="Konkel Z."/>
            <person name="Slot J.C."/>
            <person name="Sakamoto Y."/>
            <person name="Steenwyk J.L."/>
            <person name="Rokas A."/>
            <person name="Carro J."/>
            <person name="Camarero S."/>
            <person name="Ferreira P."/>
            <person name="Molpeceres G."/>
            <person name="Ruiz-Duenas F.J."/>
            <person name="Serrano A."/>
            <person name="Henrissat B."/>
            <person name="Drula E."/>
            <person name="Hughes K.W."/>
            <person name="Mata J.L."/>
            <person name="Ishikawa N.K."/>
            <person name="Vargas-Isla R."/>
            <person name="Ushijima S."/>
            <person name="Smith C.A."/>
            <person name="Ahrendt S."/>
            <person name="Andreopoulos W."/>
            <person name="He G."/>
            <person name="Labutti K."/>
            <person name="Lipzen A."/>
            <person name="Ng V."/>
            <person name="Sandor L."/>
            <person name="Barry K."/>
            <person name="Martinez A.T."/>
            <person name="Xiao Y."/>
            <person name="Gibbons J.G."/>
            <person name="Terashima K."/>
            <person name="Hibbett D.S."/>
            <person name="Grigoriev I.V."/>
        </authorList>
    </citation>
    <scope>NUCLEOTIDE SEQUENCE</scope>
    <source>
        <strain evidence="2">TFB9207</strain>
    </source>
</reference>
<name>A0AA38NVZ3_9AGAR</name>
<feature type="transmembrane region" description="Helical" evidence="1">
    <location>
        <begin position="50"/>
        <end position="70"/>
    </location>
</feature>
<accession>A0AA38NVZ3</accession>
<protein>
    <submittedName>
        <fullName evidence="2">Uncharacterized protein</fullName>
    </submittedName>
</protein>
<keyword evidence="1" id="KW-0472">Membrane</keyword>
<dbReference type="AlphaFoldDB" id="A0AA38NVZ3"/>
<evidence type="ECO:0000313" key="3">
    <source>
        <dbReference type="Proteomes" id="UP001163846"/>
    </source>
</evidence>
<dbReference type="EMBL" id="MU807327">
    <property type="protein sequence ID" value="KAJ3831638.1"/>
    <property type="molecule type" value="Genomic_DNA"/>
</dbReference>
<organism evidence="2 3">
    <name type="scientific">Lentinula raphanica</name>
    <dbReference type="NCBI Taxonomy" id="153919"/>
    <lineage>
        <taxon>Eukaryota</taxon>
        <taxon>Fungi</taxon>
        <taxon>Dikarya</taxon>
        <taxon>Basidiomycota</taxon>
        <taxon>Agaricomycotina</taxon>
        <taxon>Agaricomycetes</taxon>
        <taxon>Agaricomycetidae</taxon>
        <taxon>Agaricales</taxon>
        <taxon>Marasmiineae</taxon>
        <taxon>Omphalotaceae</taxon>
        <taxon>Lentinula</taxon>
    </lineage>
</organism>
<evidence type="ECO:0000313" key="2">
    <source>
        <dbReference type="EMBL" id="KAJ3831638.1"/>
    </source>
</evidence>
<dbReference type="Proteomes" id="UP001163846">
    <property type="component" value="Unassembled WGS sequence"/>
</dbReference>
<proteinExistence type="predicted"/>
<keyword evidence="3" id="KW-1185">Reference proteome</keyword>
<keyword evidence="1" id="KW-0812">Transmembrane</keyword>
<evidence type="ECO:0000256" key="1">
    <source>
        <dbReference type="SAM" id="Phobius"/>
    </source>
</evidence>
<keyword evidence="1" id="KW-1133">Transmembrane helix</keyword>